<keyword evidence="4" id="KW-1185">Reference proteome</keyword>
<dbReference type="PANTHER" id="PTHR42964">
    <property type="entry name" value="ENOYL-COA HYDRATASE"/>
    <property type="match status" value="1"/>
</dbReference>
<dbReference type="AlphaFoldDB" id="A0A9X3DE18"/>
<evidence type="ECO:0000256" key="2">
    <source>
        <dbReference type="RuleBase" id="RU003707"/>
    </source>
</evidence>
<dbReference type="EMBL" id="JAPJUH010000003">
    <property type="protein sequence ID" value="MCX3265460.1"/>
    <property type="molecule type" value="Genomic_DNA"/>
</dbReference>
<organism evidence="3 4">
    <name type="scientific">Pedobacter agri</name>
    <dbReference type="NCBI Taxonomy" id="454586"/>
    <lineage>
        <taxon>Bacteria</taxon>
        <taxon>Pseudomonadati</taxon>
        <taxon>Bacteroidota</taxon>
        <taxon>Sphingobacteriia</taxon>
        <taxon>Sphingobacteriales</taxon>
        <taxon>Sphingobacteriaceae</taxon>
        <taxon>Pedobacter</taxon>
    </lineage>
</organism>
<dbReference type="InterPro" id="IPR018376">
    <property type="entry name" value="Enoyl-CoA_hyd/isom_CS"/>
</dbReference>
<comment type="similarity">
    <text evidence="1 2">Belongs to the enoyl-CoA hydratase/isomerase family.</text>
</comment>
<name>A0A9X3DE18_9SPHI</name>
<dbReference type="InterPro" id="IPR051683">
    <property type="entry name" value="Enoyl-CoA_Hydratase/Isomerase"/>
</dbReference>
<dbReference type="Pfam" id="PF00378">
    <property type="entry name" value="ECH_1"/>
    <property type="match status" value="1"/>
</dbReference>
<dbReference type="InterPro" id="IPR001753">
    <property type="entry name" value="Enoyl-CoA_hydra/iso"/>
</dbReference>
<sequence>MPNLVLYHVAERIATITINRPEKRNALNPQLISELTENFIRASEDDDVKVVILNAVGGVFSAGADLEYLQQLRYNTFEENVADSNNLKKLFTTIYYLPKVVIAQVEGHAIAGGCGLATICDIVFATPKSNFGYTEVKIGFVPAIVSCFLKQKVNETIAKELLLTGKIFSAEKALEYNLINFVTNSEEIHQTVKEFALSLCKESSGNSLMITKQLITQTTNPLLEKSLEFAVQINARVRESEDFKKGIASFLNKEKINW</sequence>
<proteinExistence type="inferred from homology"/>
<dbReference type="Gene3D" id="3.90.226.10">
    <property type="entry name" value="2-enoyl-CoA Hydratase, Chain A, domain 1"/>
    <property type="match status" value="1"/>
</dbReference>
<dbReference type="PROSITE" id="PS00166">
    <property type="entry name" value="ENOYL_COA_HYDRATASE"/>
    <property type="match status" value="1"/>
</dbReference>
<dbReference type="GO" id="GO:0003824">
    <property type="term" value="F:catalytic activity"/>
    <property type="evidence" value="ECO:0007669"/>
    <property type="project" value="InterPro"/>
</dbReference>
<comment type="caution">
    <text evidence="3">The sequence shown here is derived from an EMBL/GenBank/DDBJ whole genome shotgun (WGS) entry which is preliminary data.</text>
</comment>
<dbReference type="SUPFAM" id="SSF52096">
    <property type="entry name" value="ClpP/crotonase"/>
    <property type="match status" value="1"/>
</dbReference>
<protein>
    <submittedName>
        <fullName evidence="3">Enoyl-CoA hydratase/isomerase family protein</fullName>
    </submittedName>
</protein>
<dbReference type="CDD" id="cd06558">
    <property type="entry name" value="crotonase-like"/>
    <property type="match status" value="1"/>
</dbReference>
<dbReference type="RefSeq" id="WP_010600777.1">
    <property type="nucleotide sequence ID" value="NZ_JAPJUH010000003.1"/>
</dbReference>
<evidence type="ECO:0000313" key="4">
    <source>
        <dbReference type="Proteomes" id="UP001142592"/>
    </source>
</evidence>
<dbReference type="PANTHER" id="PTHR42964:SF1">
    <property type="entry name" value="POLYKETIDE BIOSYNTHESIS ENOYL-COA HYDRATASE PKSH-RELATED"/>
    <property type="match status" value="1"/>
</dbReference>
<reference evidence="3" key="1">
    <citation type="submission" date="2022-11" db="EMBL/GenBank/DDBJ databases">
        <authorList>
            <person name="Graham C."/>
            <person name="Newman J.D."/>
        </authorList>
    </citation>
    <scope>NUCLEOTIDE SEQUENCE</scope>
    <source>
        <strain evidence="3">DSM 19486</strain>
    </source>
</reference>
<gene>
    <name evidence="3" type="ORF">OQZ29_11935</name>
</gene>
<evidence type="ECO:0000313" key="3">
    <source>
        <dbReference type="EMBL" id="MCX3265460.1"/>
    </source>
</evidence>
<dbReference type="InterPro" id="IPR029045">
    <property type="entry name" value="ClpP/crotonase-like_dom_sf"/>
</dbReference>
<evidence type="ECO:0000256" key="1">
    <source>
        <dbReference type="ARBA" id="ARBA00005254"/>
    </source>
</evidence>
<accession>A0A9X3DE18</accession>
<dbReference type="Proteomes" id="UP001142592">
    <property type="component" value="Unassembled WGS sequence"/>
</dbReference>